<keyword evidence="7" id="KW-0547">Nucleotide-binding</keyword>
<dbReference type="Pfam" id="PF02518">
    <property type="entry name" value="HATPase_c"/>
    <property type="match status" value="1"/>
</dbReference>
<sequence length="1148" mass="130634">MMTRILFCMFFFIQLFGVVALGQTFKLNKQIRGFGQVSEEIYSMGQDNKGFVWITTSKGTRYSDGIMDYVLPDTIQNALSGPQKVWIDEDGLVWLYHTVGDPVVYHYDFQSWQMMDLNLPDNLNKDNFKSISFFTLGEGQEKDIYLILNNTAVKYSQDKDPELHPTEELGSFHSFFKKEGEPFLFFFDTGVYSFDANGFTFREHPVTDLGETIVKAVYAEDQGKYYFLTKGSVYTGEDIFDMEKLFYTDFSVPVYSGKDYCDIWVRNEQVYFFYNSPLYKYNAVTRRGFEIPAYQDLRVHHINAAMVDREDTKWIGTYRGLAVLPSLRFQNFDEQAGLVESDISAIYNYNRNKYVAGYNGGIQLWDGISPAKNIPFNAEGTDKNKLNRVLNFAEDKNGNLWFSAYQSGIGFLNTRTNQYFLEELPEDIPVSYVYTEADSLWVVAGDKIYSGPIPRPGVRPIVGLDKHILSQGMNAGFIRKIAKLQNGKWLVLDNGNNDPDSTVETTENTIKIEGYSYLEKNDTLYVGTDDGLFYLENDELQPVIFEANSINQPIYAILEDGTGGLWFGTDAGVILVKEKRIRNFNENNGLIGNDVSRGALVSGGSGRVIIGTQNGVSVYIPEEDYARPIAPLVNVDKLTVNSVDEYYVNHNLTIPYALNSIAITYSAVSFSSLPQLVVEYRLEGFHNDWNQIENPRNNQLYFNNLPPGKYRLALKASYSGQFESDVAYSPEFFIAKPFYLQLWFIVIVIIFFIAVGMIINMLFLQFKNQDILKTTLDEKTSEIRHREDQFRNVWDSSQDGLMLSVLGGKVIAANPALCRMGNVKEEDLKEKGLSYLFSDPKFYESVREKVLQDTLESSEKNGFTGELTVPFKTGKKEIELIVSLMEADYEGKPFFLNVFRDVSSKKAYEQGLKYAKEKAEEVSKLKSSILSNMGHEVRTPLNGILGSTENMIQSRAGDRELIEQLEIIKESGERLLQTMNNILDLSRIESNRMNVVYEDTNIKDFISKILIHHRSLAIKKGILVSVRFLNNSFVAKVDRKYLEIIINNIVGNAIKYTDKGMIHIVTEKKEKSLFFQVKDEGIGISEAHLQRLFHPFEQESKGYDRKFEGSGIGLAITKHLVELLSGHIKIESEKGKGTVVTITLPLDP</sequence>
<feature type="domain" description="PAS" evidence="6">
    <location>
        <begin position="786"/>
        <end position="858"/>
    </location>
</feature>
<evidence type="ECO:0000259" key="5">
    <source>
        <dbReference type="PROSITE" id="PS50109"/>
    </source>
</evidence>
<dbReference type="NCBIfam" id="TIGR00229">
    <property type="entry name" value="sensory_box"/>
    <property type="match status" value="1"/>
</dbReference>
<comment type="caution">
    <text evidence="7">The sequence shown here is derived from an EMBL/GenBank/DDBJ whole genome shotgun (WGS) entry which is preliminary data.</text>
</comment>
<keyword evidence="4" id="KW-1133">Transmembrane helix</keyword>
<dbReference type="EC" id="2.7.13.3" evidence="2"/>
<dbReference type="InterPro" id="IPR011110">
    <property type="entry name" value="Reg_prop"/>
</dbReference>
<dbReference type="SMART" id="SM00388">
    <property type="entry name" value="HisKA"/>
    <property type="match status" value="1"/>
</dbReference>
<dbReference type="InterPro" id="IPR000014">
    <property type="entry name" value="PAS"/>
</dbReference>
<dbReference type="InterPro" id="IPR011123">
    <property type="entry name" value="Y_Y_Y"/>
</dbReference>
<dbReference type="InterPro" id="IPR015943">
    <property type="entry name" value="WD40/YVTN_repeat-like_dom_sf"/>
</dbReference>
<organism evidence="7 8">
    <name type="scientific">Negadavirga shengliensis</name>
    <dbReference type="NCBI Taxonomy" id="1389218"/>
    <lineage>
        <taxon>Bacteria</taxon>
        <taxon>Pseudomonadati</taxon>
        <taxon>Bacteroidota</taxon>
        <taxon>Cytophagia</taxon>
        <taxon>Cytophagales</taxon>
        <taxon>Cyclobacteriaceae</taxon>
        <taxon>Negadavirga</taxon>
    </lineage>
</organism>
<feature type="domain" description="Histidine kinase" evidence="5">
    <location>
        <begin position="932"/>
        <end position="1148"/>
    </location>
</feature>
<dbReference type="SUPFAM" id="SSF47384">
    <property type="entry name" value="Homodimeric domain of signal transducing histidine kinase"/>
    <property type="match status" value="1"/>
</dbReference>
<keyword evidence="8" id="KW-1185">Reference proteome</keyword>
<evidence type="ECO:0000313" key="7">
    <source>
        <dbReference type="EMBL" id="MFC4871533.1"/>
    </source>
</evidence>
<dbReference type="PANTHER" id="PTHR43547:SF2">
    <property type="entry name" value="HYBRID SIGNAL TRANSDUCTION HISTIDINE KINASE C"/>
    <property type="match status" value="1"/>
</dbReference>
<dbReference type="PROSITE" id="PS50109">
    <property type="entry name" value="HIS_KIN"/>
    <property type="match status" value="1"/>
</dbReference>
<dbReference type="Gene3D" id="1.10.287.130">
    <property type="match status" value="1"/>
</dbReference>
<dbReference type="SUPFAM" id="SSF63829">
    <property type="entry name" value="Calcium-dependent phosphotriesterase"/>
    <property type="match status" value="1"/>
</dbReference>
<dbReference type="Pfam" id="PF07495">
    <property type="entry name" value="Y_Y_Y"/>
    <property type="match status" value="1"/>
</dbReference>
<dbReference type="InterPro" id="IPR003661">
    <property type="entry name" value="HisK_dim/P_dom"/>
</dbReference>
<evidence type="ECO:0000259" key="6">
    <source>
        <dbReference type="PROSITE" id="PS50112"/>
    </source>
</evidence>
<evidence type="ECO:0000313" key="8">
    <source>
        <dbReference type="Proteomes" id="UP001595818"/>
    </source>
</evidence>
<gene>
    <name evidence="7" type="ORF">ACFPFU_07530</name>
</gene>
<dbReference type="SUPFAM" id="SSF55785">
    <property type="entry name" value="PYP-like sensor domain (PAS domain)"/>
    <property type="match status" value="1"/>
</dbReference>
<dbReference type="Gene3D" id="2.60.40.10">
    <property type="entry name" value="Immunoglobulins"/>
    <property type="match status" value="1"/>
</dbReference>
<dbReference type="Gene3D" id="3.30.450.20">
    <property type="entry name" value="PAS domain"/>
    <property type="match status" value="1"/>
</dbReference>
<dbReference type="Gene3D" id="2.130.10.10">
    <property type="entry name" value="YVTN repeat-like/Quinoprotein amine dehydrogenase"/>
    <property type="match status" value="3"/>
</dbReference>
<evidence type="ECO:0000256" key="3">
    <source>
        <dbReference type="ARBA" id="ARBA00022553"/>
    </source>
</evidence>
<dbReference type="InterPro" id="IPR005467">
    <property type="entry name" value="His_kinase_dom"/>
</dbReference>
<dbReference type="InterPro" id="IPR004358">
    <property type="entry name" value="Sig_transdc_His_kin-like_C"/>
</dbReference>
<dbReference type="InterPro" id="IPR035965">
    <property type="entry name" value="PAS-like_dom_sf"/>
</dbReference>
<dbReference type="GO" id="GO:0005524">
    <property type="term" value="F:ATP binding"/>
    <property type="evidence" value="ECO:0007669"/>
    <property type="project" value="UniProtKB-KW"/>
</dbReference>
<dbReference type="RefSeq" id="WP_377063087.1">
    <property type="nucleotide sequence ID" value="NZ_JBHSJJ010000003.1"/>
</dbReference>
<dbReference type="PROSITE" id="PS50112">
    <property type="entry name" value="PAS"/>
    <property type="match status" value="1"/>
</dbReference>
<keyword evidence="4" id="KW-0472">Membrane</keyword>
<dbReference type="Pfam" id="PF07494">
    <property type="entry name" value="Reg_prop"/>
    <property type="match status" value="1"/>
</dbReference>
<dbReference type="Gene3D" id="3.30.565.10">
    <property type="entry name" value="Histidine kinase-like ATPase, C-terminal domain"/>
    <property type="match status" value="1"/>
</dbReference>
<keyword evidence="3" id="KW-0597">Phosphoprotein</keyword>
<keyword evidence="4" id="KW-0812">Transmembrane</keyword>
<dbReference type="InterPro" id="IPR036890">
    <property type="entry name" value="HATPase_C_sf"/>
</dbReference>
<dbReference type="InterPro" id="IPR003594">
    <property type="entry name" value="HATPase_dom"/>
</dbReference>
<protein>
    <recommendedName>
        <fullName evidence="2">histidine kinase</fullName>
        <ecNumber evidence="2">2.7.13.3</ecNumber>
    </recommendedName>
</protein>
<dbReference type="PANTHER" id="PTHR43547">
    <property type="entry name" value="TWO-COMPONENT HISTIDINE KINASE"/>
    <property type="match status" value="1"/>
</dbReference>
<evidence type="ECO:0000256" key="1">
    <source>
        <dbReference type="ARBA" id="ARBA00000085"/>
    </source>
</evidence>
<dbReference type="SUPFAM" id="SSF55874">
    <property type="entry name" value="ATPase domain of HSP90 chaperone/DNA topoisomerase II/histidine kinase"/>
    <property type="match status" value="1"/>
</dbReference>
<dbReference type="InterPro" id="IPR013783">
    <property type="entry name" value="Ig-like_fold"/>
</dbReference>
<dbReference type="Pfam" id="PF00512">
    <property type="entry name" value="HisKA"/>
    <property type="match status" value="1"/>
</dbReference>
<feature type="transmembrane region" description="Helical" evidence="4">
    <location>
        <begin position="738"/>
        <end position="763"/>
    </location>
</feature>
<evidence type="ECO:0000256" key="4">
    <source>
        <dbReference type="SAM" id="Phobius"/>
    </source>
</evidence>
<proteinExistence type="predicted"/>
<dbReference type="Proteomes" id="UP001595818">
    <property type="component" value="Unassembled WGS sequence"/>
</dbReference>
<dbReference type="InterPro" id="IPR036097">
    <property type="entry name" value="HisK_dim/P_sf"/>
</dbReference>
<dbReference type="CDD" id="cd00082">
    <property type="entry name" value="HisKA"/>
    <property type="match status" value="1"/>
</dbReference>
<keyword evidence="7" id="KW-0067">ATP-binding</keyword>
<accession>A0ABV9SYN1</accession>
<comment type="catalytic activity">
    <reaction evidence="1">
        <text>ATP + protein L-histidine = ADP + protein N-phospho-L-histidine.</text>
        <dbReference type="EC" id="2.7.13.3"/>
    </reaction>
</comment>
<name>A0ABV9SYN1_9BACT</name>
<dbReference type="CDD" id="cd16922">
    <property type="entry name" value="HATPase_EvgS-ArcB-TorS-like"/>
    <property type="match status" value="1"/>
</dbReference>
<reference evidence="8" key="1">
    <citation type="journal article" date="2019" name="Int. J. Syst. Evol. Microbiol.">
        <title>The Global Catalogue of Microorganisms (GCM) 10K type strain sequencing project: providing services to taxonomists for standard genome sequencing and annotation.</title>
        <authorList>
            <consortium name="The Broad Institute Genomics Platform"/>
            <consortium name="The Broad Institute Genome Sequencing Center for Infectious Disease"/>
            <person name="Wu L."/>
            <person name="Ma J."/>
        </authorList>
    </citation>
    <scope>NUCLEOTIDE SEQUENCE [LARGE SCALE GENOMIC DNA]</scope>
    <source>
        <strain evidence="8">CGMCC 4.7466</strain>
    </source>
</reference>
<dbReference type="EMBL" id="JBHSJJ010000003">
    <property type="protein sequence ID" value="MFC4871533.1"/>
    <property type="molecule type" value="Genomic_DNA"/>
</dbReference>
<dbReference type="CDD" id="cd00130">
    <property type="entry name" value="PAS"/>
    <property type="match status" value="1"/>
</dbReference>
<dbReference type="PRINTS" id="PR00344">
    <property type="entry name" value="BCTRLSENSOR"/>
</dbReference>
<dbReference type="SMART" id="SM00387">
    <property type="entry name" value="HATPase_c"/>
    <property type="match status" value="1"/>
</dbReference>
<evidence type="ECO:0000256" key="2">
    <source>
        <dbReference type="ARBA" id="ARBA00012438"/>
    </source>
</evidence>